<evidence type="ECO:0000313" key="4">
    <source>
        <dbReference type="Proteomes" id="UP000053558"/>
    </source>
</evidence>
<organism evidence="3 4">
    <name type="scientific">Coniophora puteana (strain RWD-64-598)</name>
    <name type="common">Brown rot fungus</name>
    <dbReference type="NCBI Taxonomy" id="741705"/>
    <lineage>
        <taxon>Eukaryota</taxon>
        <taxon>Fungi</taxon>
        <taxon>Dikarya</taxon>
        <taxon>Basidiomycota</taxon>
        <taxon>Agaricomycotina</taxon>
        <taxon>Agaricomycetes</taxon>
        <taxon>Agaricomycetidae</taxon>
        <taxon>Boletales</taxon>
        <taxon>Coniophorineae</taxon>
        <taxon>Coniophoraceae</taxon>
        <taxon>Coniophora</taxon>
    </lineage>
</organism>
<dbReference type="OrthoDB" id="3147752at2759"/>
<evidence type="ECO:0000313" key="3">
    <source>
        <dbReference type="EMBL" id="EIW80592.1"/>
    </source>
</evidence>
<dbReference type="AlphaFoldDB" id="A0A5M3MN34"/>
<dbReference type="Proteomes" id="UP000053558">
    <property type="component" value="Unassembled WGS sequence"/>
</dbReference>
<comment type="caution">
    <text evidence="3">The sequence shown here is derived from an EMBL/GenBank/DDBJ whole genome shotgun (WGS) entry which is preliminary data.</text>
</comment>
<keyword evidence="1" id="KW-0175">Coiled coil</keyword>
<evidence type="ECO:0000256" key="1">
    <source>
        <dbReference type="SAM" id="Coils"/>
    </source>
</evidence>
<reference evidence="4" key="1">
    <citation type="journal article" date="2012" name="Science">
        <title>The Paleozoic origin of enzymatic lignin decomposition reconstructed from 31 fungal genomes.</title>
        <authorList>
            <person name="Floudas D."/>
            <person name="Binder M."/>
            <person name="Riley R."/>
            <person name="Barry K."/>
            <person name="Blanchette R.A."/>
            <person name="Henrissat B."/>
            <person name="Martinez A.T."/>
            <person name="Otillar R."/>
            <person name="Spatafora J.W."/>
            <person name="Yadav J.S."/>
            <person name="Aerts A."/>
            <person name="Benoit I."/>
            <person name="Boyd A."/>
            <person name="Carlson A."/>
            <person name="Copeland A."/>
            <person name="Coutinho P.M."/>
            <person name="de Vries R.P."/>
            <person name="Ferreira P."/>
            <person name="Findley K."/>
            <person name="Foster B."/>
            <person name="Gaskell J."/>
            <person name="Glotzer D."/>
            <person name="Gorecki P."/>
            <person name="Heitman J."/>
            <person name="Hesse C."/>
            <person name="Hori C."/>
            <person name="Igarashi K."/>
            <person name="Jurgens J.A."/>
            <person name="Kallen N."/>
            <person name="Kersten P."/>
            <person name="Kohler A."/>
            <person name="Kuees U."/>
            <person name="Kumar T.K.A."/>
            <person name="Kuo A."/>
            <person name="LaButti K."/>
            <person name="Larrondo L.F."/>
            <person name="Lindquist E."/>
            <person name="Ling A."/>
            <person name="Lombard V."/>
            <person name="Lucas S."/>
            <person name="Lundell T."/>
            <person name="Martin R."/>
            <person name="McLaughlin D.J."/>
            <person name="Morgenstern I."/>
            <person name="Morin E."/>
            <person name="Murat C."/>
            <person name="Nagy L.G."/>
            <person name="Nolan M."/>
            <person name="Ohm R.A."/>
            <person name="Patyshakuliyeva A."/>
            <person name="Rokas A."/>
            <person name="Ruiz-Duenas F.J."/>
            <person name="Sabat G."/>
            <person name="Salamov A."/>
            <person name="Samejima M."/>
            <person name="Schmutz J."/>
            <person name="Slot J.C."/>
            <person name="St John F."/>
            <person name="Stenlid J."/>
            <person name="Sun H."/>
            <person name="Sun S."/>
            <person name="Syed K."/>
            <person name="Tsang A."/>
            <person name="Wiebenga A."/>
            <person name="Young D."/>
            <person name="Pisabarro A."/>
            <person name="Eastwood D.C."/>
            <person name="Martin F."/>
            <person name="Cullen D."/>
            <person name="Grigoriev I.V."/>
            <person name="Hibbett D.S."/>
        </authorList>
    </citation>
    <scope>NUCLEOTIDE SEQUENCE [LARGE SCALE GENOMIC DNA]</scope>
    <source>
        <strain evidence="4">RWD-64-598 SS2</strain>
    </source>
</reference>
<feature type="coiled-coil region" evidence="1">
    <location>
        <begin position="239"/>
        <end position="340"/>
    </location>
</feature>
<keyword evidence="4" id="KW-1185">Reference proteome</keyword>
<gene>
    <name evidence="3" type="ORF">CONPUDRAFT_166080</name>
</gene>
<dbReference type="KEGG" id="cput:CONPUDRAFT_166080"/>
<name>A0A5M3MN34_CONPW</name>
<accession>A0A5M3MN34</accession>
<sequence>MTSFHLRVDPSTPATTRLSEHDLSTQLDAMHYETAEAESARLVLQQRIERYLVLMEEDAQAMEKLRLDNKILLADRQAVERALEVATDEIAVLKVAVVRPQGSDAFVCQPLYSRDECSTPPPTSLSTFETRGNEPASSSDSLEGIKHIVAGCIRDLFLDTSDEITEFSSHGSSSSGIHPTVPLSSADLKELQSNVQETLQGKFKKCFDGQVSELSERVNKGAKRIWALEEETERLNLAMKCDRQDRARLQDELEETNAQAREDATDYETRLGRAEEAGAVFRKKIEAVEEANNQLRSVADQDKQDRMRLQDEIREQRSTNDMLKSDVQQLRSVNASLTQQFDLKRMDAQTLGNELQTLKTRHEETQTLLKTRTHELKLVQGLTALSTRQDSLSSADVVSLLAAFNTEATNTAFAVADSFDFSFAKVQARKGGVAEMEDARMKLQDIMGASLLDLLRRVRHDENSTLIQIALQSSIVEFSRWMISTWDYDVLQAEQPLMEVYQNIRETECQMVAGRWRALTRTHAQKVAFREDAHQTALLITNLTEALVLVLVAAGCVCTYDETSKRIASAFGARISALVDMATRLNRAMGAEVTSADLWPAYIDFGKVFNGDDMRGMHTEDGGAQKGQVVLCTTELGLIQSVKTQEDEFETTILVKPKVALENVTNAVKMNGRR</sequence>
<dbReference type="OMA" id="ACQASEG"/>
<dbReference type="EMBL" id="JH711579">
    <property type="protein sequence ID" value="EIW80592.1"/>
    <property type="molecule type" value="Genomic_DNA"/>
</dbReference>
<protein>
    <submittedName>
        <fullName evidence="3">Uncharacterized protein</fullName>
    </submittedName>
</protein>
<feature type="region of interest" description="Disordered" evidence="2">
    <location>
        <begin position="115"/>
        <end position="140"/>
    </location>
</feature>
<dbReference type="RefSeq" id="XP_007769509.1">
    <property type="nucleotide sequence ID" value="XM_007771319.1"/>
</dbReference>
<proteinExistence type="predicted"/>
<feature type="compositionally biased region" description="Polar residues" evidence="2">
    <location>
        <begin position="124"/>
        <end position="140"/>
    </location>
</feature>
<evidence type="ECO:0000256" key="2">
    <source>
        <dbReference type="SAM" id="MobiDB-lite"/>
    </source>
</evidence>
<dbReference type="GeneID" id="19205466"/>